<dbReference type="EMBL" id="FLRD01000112">
    <property type="protein sequence ID" value="SBT39687.1"/>
    <property type="molecule type" value="Genomic_DNA"/>
</dbReference>
<proteinExistence type="predicted"/>
<organism evidence="1 2">
    <name type="scientific">Plasmodium ovale wallikeri</name>
    <dbReference type="NCBI Taxonomy" id="864142"/>
    <lineage>
        <taxon>Eukaryota</taxon>
        <taxon>Sar</taxon>
        <taxon>Alveolata</taxon>
        <taxon>Apicomplexa</taxon>
        <taxon>Aconoidasida</taxon>
        <taxon>Haemosporida</taxon>
        <taxon>Plasmodiidae</taxon>
        <taxon>Plasmodium</taxon>
        <taxon>Plasmodium (Plasmodium)</taxon>
    </lineage>
</organism>
<evidence type="ECO:0000313" key="1">
    <source>
        <dbReference type="EMBL" id="SBT39687.1"/>
    </source>
</evidence>
<protein>
    <submittedName>
        <fullName evidence="1">Uncharacterized protein</fullName>
    </submittedName>
</protein>
<reference evidence="2" key="1">
    <citation type="submission" date="2016-05" db="EMBL/GenBank/DDBJ databases">
        <authorList>
            <person name="Naeem Raeece"/>
        </authorList>
    </citation>
    <scope>NUCLEOTIDE SEQUENCE [LARGE SCALE GENOMIC DNA]</scope>
</reference>
<accession>A0A1A8Z7C3</accession>
<evidence type="ECO:0000313" key="2">
    <source>
        <dbReference type="Proteomes" id="UP000078555"/>
    </source>
</evidence>
<dbReference type="Proteomes" id="UP000078555">
    <property type="component" value="Unassembled WGS sequence"/>
</dbReference>
<keyword evidence="2" id="KW-1185">Reference proteome</keyword>
<dbReference type="AlphaFoldDB" id="A0A1A8Z7C3"/>
<name>A0A1A8Z7C3_PLAOA</name>
<gene>
    <name evidence="1" type="ORF">POVWA1_040510</name>
</gene>
<sequence length="99" mass="11464">MHGPYVLHGCTDAPTLGGMNIFFLKKRNNALTSNTLFSCFLEYPVKQKKKKKKKRKELERWMDEAKEFISFKACCGDEITNRKCTNHFLSGGNYKMASY</sequence>